<evidence type="ECO:0000256" key="6">
    <source>
        <dbReference type="ARBA" id="ARBA00022989"/>
    </source>
</evidence>
<dbReference type="Proteomes" id="UP000039865">
    <property type="component" value="Unassembled WGS sequence"/>
</dbReference>
<feature type="transmembrane region" description="Helical" evidence="8">
    <location>
        <begin position="473"/>
        <end position="497"/>
    </location>
</feature>
<dbReference type="Gene3D" id="1.20.1250.20">
    <property type="entry name" value="MFS general substrate transporter like domains"/>
    <property type="match status" value="2"/>
</dbReference>
<evidence type="ECO:0000256" key="7">
    <source>
        <dbReference type="ARBA" id="ARBA00023136"/>
    </source>
</evidence>
<keyword evidence="3" id="KW-0813">Transport</keyword>
<keyword evidence="5 8" id="KW-0812">Transmembrane</keyword>
<sequence length="547" mass="62461">MRNHLSEGEKINLSNSQNLGYSQIGQNHETIYGHRTIPLNSNTFINLQPSQNQQQHITPIIDVTNFIETSRGKSLKYQQILAFSILYFSHLIVNVQREFWVIGKNAIQDSLDLEKFQFGYFDGASLSAQFIGSMVMCRLSDKYCKRKILTIVYIVLILSYILIFLGGYLEITNIGYYFFVFVFNGWAKALMFPCVISILSEWFSRKHRGLIFGFFMTSISFGYLAAIWISQTLSSIMWYWIILFNSGIAMLMALLIFFCLKPDPINVGYVIDEFTDKERKFQKMLKKAKRSYSSDQSISPSQETVFYRVQTESNYNSVIISSEQQSPLTLVKLLKHPQIAAYSGVIFLSRTGSIALFYYLSDFFDSQEDLVKINSSQYFSISLNVGTILGGIFIGYISDLLYSKRSPVILVAIIISTIINIVIIFEYHKIGNAFFAVMLLLGFLINGFSNLIYSNCSTDIGKSLDIQFSQGKVLATTVCIIESFGALGSSIGIFLIGQTSRLDIWGYKYGYWVIITVFIAVSIIPLSFVFQREFIEIRLIIKNRRRI</sequence>
<feature type="domain" description="Major facilitator superfamily (MFS) profile" evidence="9">
    <location>
        <begin position="82"/>
        <end position="534"/>
    </location>
</feature>
<evidence type="ECO:0000313" key="10">
    <source>
        <dbReference type="EMBL" id="CDW76838.1"/>
    </source>
</evidence>
<feature type="transmembrane region" description="Helical" evidence="8">
    <location>
        <begin position="509"/>
        <end position="530"/>
    </location>
</feature>
<feature type="transmembrane region" description="Helical" evidence="8">
    <location>
        <begin position="339"/>
        <end position="358"/>
    </location>
</feature>
<dbReference type="PIRSF" id="PIRSF002808">
    <property type="entry name" value="Hexose_phosphate_transp"/>
    <property type="match status" value="1"/>
</dbReference>
<evidence type="ECO:0000256" key="4">
    <source>
        <dbReference type="ARBA" id="ARBA00022597"/>
    </source>
</evidence>
<reference evidence="10 11" key="1">
    <citation type="submission" date="2014-06" db="EMBL/GenBank/DDBJ databases">
        <authorList>
            <person name="Swart Estienne"/>
        </authorList>
    </citation>
    <scope>NUCLEOTIDE SEQUENCE [LARGE SCALE GENOMIC DNA]</scope>
    <source>
        <strain evidence="10 11">130c</strain>
    </source>
</reference>
<comment type="similarity">
    <text evidence="2">Belongs to the major facilitator superfamily. Organophosphate:Pi antiporter (OPA) (TC 2.A.1.4) family.</text>
</comment>
<evidence type="ECO:0000256" key="2">
    <source>
        <dbReference type="ARBA" id="ARBA00009598"/>
    </source>
</evidence>
<dbReference type="PANTHER" id="PTHR43184">
    <property type="entry name" value="MAJOR FACILITATOR SUPERFAMILY TRANSPORTER 16, ISOFORM B"/>
    <property type="match status" value="1"/>
</dbReference>
<keyword evidence="7 8" id="KW-0472">Membrane</keyword>
<accession>A0A078A3I1</accession>
<evidence type="ECO:0000256" key="8">
    <source>
        <dbReference type="SAM" id="Phobius"/>
    </source>
</evidence>
<evidence type="ECO:0000259" key="9">
    <source>
        <dbReference type="PROSITE" id="PS50850"/>
    </source>
</evidence>
<dbReference type="InParanoid" id="A0A078A3I1"/>
<dbReference type="InterPro" id="IPR020846">
    <property type="entry name" value="MFS_dom"/>
</dbReference>
<evidence type="ECO:0000256" key="5">
    <source>
        <dbReference type="ARBA" id="ARBA00022692"/>
    </source>
</evidence>
<keyword evidence="4" id="KW-0762">Sugar transport</keyword>
<feature type="transmembrane region" description="Helical" evidence="8">
    <location>
        <begin position="174"/>
        <end position="198"/>
    </location>
</feature>
<evidence type="ECO:0000256" key="1">
    <source>
        <dbReference type="ARBA" id="ARBA00004141"/>
    </source>
</evidence>
<evidence type="ECO:0000256" key="3">
    <source>
        <dbReference type="ARBA" id="ARBA00022448"/>
    </source>
</evidence>
<dbReference type="EMBL" id="CCKQ01005591">
    <property type="protein sequence ID" value="CDW76838.1"/>
    <property type="molecule type" value="Genomic_DNA"/>
</dbReference>
<feature type="transmembrane region" description="Helical" evidence="8">
    <location>
        <begin position="378"/>
        <end position="396"/>
    </location>
</feature>
<dbReference type="PANTHER" id="PTHR43184:SF12">
    <property type="entry name" value="SUGAR PHOSPHATE EXCHANGER 3"/>
    <property type="match status" value="1"/>
</dbReference>
<protein>
    <submittedName>
        <fullName evidence="10">Sugar phosphate exchanger 3</fullName>
    </submittedName>
</protein>
<dbReference type="GO" id="GO:0005789">
    <property type="term" value="C:endoplasmic reticulum membrane"/>
    <property type="evidence" value="ECO:0007669"/>
    <property type="project" value="TreeGrafter"/>
</dbReference>
<dbReference type="GO" id="GO:0022857">
    <property type="term" value="F:transmembrane transporter activity"/>
    <property type="evidence" value="ECO:0007669"/>
    <property type="project" value="InterPro"/>
</dbReference>
<dbReference type="Pfam" id="PF07690">
    <property type="entry name" value="MFS_1"/>
    <property type="match status" value="1"/>
</dbReference>
<feature type="transmembrane region" description="Helical" evidence="8">
    <location>
        <begin position="210"/>
        <end position="230"/>
    </location>
</feature>
<comment type="subcellular location">
    <subcellularLocation>
        <location evidence="1">Membrane</location>
        <topology evidence="1">Multi-pass membrane protein</topology>
    </subcellularLocation>
</comment>
<keyword evidence="6 8" id="KW-1133">Transmembrane helix</keyword>
<keyword evidence="11" id="KW-1185">Reference proteome</keyword>
<feature type="transmembrane region" description="Helical" evidence="8">
    <location>
        <begin position="433"/>
        <end position="453"/>
    </location>
</feature>
<feature type="transmembrane region" description="Helical" evidence="8">
    <location>
        <begin position="148"/>
        <end position="168"/>
    </location>
</feature>
<evidence type="ECO:0000313" key="11">
    <source>
        <dbReference type="Proteomes" id="UP000039865"/>
    </source>
</evidence>
<dbReference type="SUPFAM" id="SSF103473">
    <property type="entry name" value="MFS general substrate transporter"/>
    <property type="match status" value="1"/>
</dbReference>
<dbReference type="AlphaFoldDB" id="A0A078A3I1"/>
<organism evidence="10 11">
    <name type="scientific">Stylonychia lemnae</name>
    <name type="common">Ciliate</name>
    <dbReference type="NCBI Taxonomy" id="5949"/>
    <lineage>
        <taxon>Eukaryota</taxon>
        <taxon>Sar</taxon>
        <taxon>Alveolata</taxon>
        <taxon>Ciliophora</taxon>
        <taxon>Intramacronucleata</taxon>
        <taxon>Spirotrichea</taxon>
        <taxon>Stichotrichia</taxon>
        <taxon>Sporadotrichida</taxon>
        <taxon>Oxytrichidae</taxon>
        <taxon>Stylonychinae</taxon>
        <taxon>Stylonychia</taxon>
    </lineage>
</organism>
<dbReference type="InterPro" id="IPR000849">
    <property type="entry name" value="Sugar_P_transporter"/>
</dbReference>
<feature type="transmembrane region" description="Helical" evidence="8">
    <location>
        <begin position="408"/>
        <end position="427"/>
    </location>
</feature>
<dbReference type="PROSITE" id="PS50850">
    <property type="entry name" value="MFS"/>
    <property type="match status" value="1"/>
</dbReference>
<dbReference type="FunCoup" id="A0A078A3I1">
    <property type="interactions" value="6"/>
</dbReference>
<dbReference type="InterPro" id="IPR011701">
    <property type="entry name" value="MFS"/>
</dbReference>
<dbReference type="OrthoDB" id="3639251at2759"/>
<dbReference type="InterPro" id="IPR036259">
    <property type="entry name" value="MFS_trans_sf"/>
</dbReference>
<proteinExistence type="inferred from homology"/>
<gene>
    <name evidence="10" type="primary">Contig8645.g9222</name>
    <name evidence="10" type="ORF">STYLEM_5802</name>
</gene>
<name>A0A078A3I1_STYLE</name>
<feature type="transmembrane region" description="Helical" evidence="8">
    <location>
        <begin position="236"/>
        <end position="260"/>
    </location>
</feature>